<dbReference type="InterPro" id="IPR036188">
    <property type="entry name" value="FAD/NAD-bd_sf"/>
</dbReference>
<evidence type="ECO:0000259" key="1">
    <source>
        <dbReference type="Pfam" id="PF01266"/>
    </source>
</evidence>
<name>A0A0J9XAX4_GEOCN</name>
<dbReference type="OrthoDB" id="429143at2759"/>
<evidence type="ECO:0000313" key="2">
    <source>
        <dbReference type="EMBL" id="CDO54316.1"/>
    </source>
</evidence>
<evidence type="ECO:0000313" key="3">
    <source>
        <dbReference type="Proteomes" id="UP000242525"/>
    </source>
</evidence>
<dbReference type="STRING" id="1173061.A0A0J9XAX4"/>
<dbReference type="Gene3D" id="3.30.9.10">
    <property type="entry name" value="D-Amino Acid Oxidase, subunit A, domain 2"/>
    <property type="match status" value="1"/>
</dbReference>
<proteinExistence type="predicted"/>
<dbReference type="AlphaFoldDB" id="A0A0J9XAX4"/>
<sequence length="454" mass="49728">MATVVTPPPALNDQWPPSFWLPSQVTKLTHYQSSSVLPRETVDVVVIGSGFSGASFVYHYTSGENSSKVVMLEARAVCSGATARNGGHMAPNLLPINGSAAALKRARFERRNLDTVKALINDNGIETALPNQSTEGSGWLLYRSAKEFENAKRRLGHAVGADREGLKIYNSTEALHRTGLPAPLSGAIVHPSFPINTYELSAWLLTQALAKGLLLYSDTPVTEVTKTDEGMYNVITPKGVVRTAKVVFATNAYTNYFVEDNNNSENTLSGMRTQVYPVRGQVSAHELISTDREDNSPISGTNLNWEDEYCVQLEQDDETTASKKRYLVYGGCRRYGPEQQVGPNFEDDNGIDSDVSSTLGDFFKSRVLPNGRAAPSTKKVKEWTGIMGFTKDGNPLVGQLKPNGNATNNGLYVLAGFGGHGVPRIFLSAQALVERYFSDNEQGWPEWFPDEYIN</sequence>
<organism evidence="2 3">
    <name type="scientific">Geotrichum candidum</name>
    <name type="common">Oospora lactis</name>
    <name type="synonym">Dipodascus geotrichum</name>
    <dbReference type="NCBI Taxonomy" id="1173061"/>
    <lineage>
        <taxon>Eukaryota</taxon>
        <taxon>Fungi</taxon>
        <taxon>Dikarya</taxon>
        <taxon>Ascomycota</taxon>
        <taxon>Saccharomycotina</taxon>
        <taxon>Dipodascomycetes</taxon>
        <taxon>Dipodascales</taxon>
        <taxon>Dipodascaceae</taxon>
        <taxon>Geotrichum</taxon>
    </lineage>
</organism>
<dbReference type="EMBL" id="CCBN010000007">
    <property type="protein sequence ID" value="CDO54316.1"/>
    <property type="molecule type" value="Genomic_DNA"/>
</dbReference>
<dbReference type="PANTHER" id="PTHR13847:SF260">
    <property type="entry name" value="FAD DEPENDENT OXIDOREDUCTASE DOMAIN-CONTAINING PROTEIN"/>
    <property type="match status" value="1"/>
</dbReference>
<dbReference type="InterPro" id="IPR006076">
    <property type="entry name" value="FAD-dep_OxRdtase"/>
</dbReference>
<feature type="domain" description="FAD dependent oxidoreductase" evidence="1">
    <location>
        <begin position="43"/>
        <end position="435"/>
    </location>
</feature>
<comment type="caution">
    <text evidence="2">The sequence shown here is derived from an EMBL/GenBank/DDBJ whole genome shotgun (WGS) entry which is preliminary data.</text>
</comment>
<gene>
    <name evidence="2" type="ORF">BN980_GECA07s02727g</name>
</gene>
<keyword evidence="3" id="KW-1185">Reference proteome</keyword>
<protein>
    <recommendedName>
        <fullName evidence="1">FAD dependent oxidoreductase domain-containing protein</fullName>
    </recommendedName>
</protein>
<dbReference type="Proteomes" id="UP000242525">
    <property type="component" value="Unassembled WGS sequence"/>
</dbReference>
<reference evidence="2" key="1">
    <citation type="submission" date="2014-03" db="EMBL/GenBank/DDBJ databases">
        <authorList>
            <person name="Casaregola S."/>
        </authorList>
    </citation>
    <scope>NUCLEOTIDE SEQUENCE [LARGE SCALE GENOMIC DNA]</scope>
    <source>
        <strain evidence="2">CLIB 918</strain>
    </source>
</reference>
<dbReference type="Pfam" id="PF01266">
    <property type="entry name" value="DAO"/>
    <property type="match status" value="1"/>
</dbReference>
<accession>A0A0J9XAX4</accession>
<dbReference type="PANTHER" id="PTHR13847">
    <property type="entry name" value="SARCOSINE DEHYDROGENASE-RELATED"/>
    <property type="match status" value="1"/>
</dbReference>
<dbReference type="SUPFAM" id="SSF51905">
    <property type="entry name" value="FAD/NAD(P)-binding domain"/>
    <property type="match status" value="1"/>
</dbReference>
<dbReference type="Gene3D" id="3.50.50.60">
    <property type="entry name" value="FAD/NAD(P)-binding domain"/>
    <property type="match status" value="1"/>
</dbReference>
<dbReference type="GO" id="GO:0005737">
    <property type="term" value="C:cytoplasm"/>
    <property type="evidence" value="ECO:0007669"/>
    <property type="project" value="TreeGrafter"/>
</dbReference>